<evidence type="ECO:0000259" key="6">
    <source>
        <dbReference type="Pfam" id="PF25574"/>
    </source>
</evidence>
<feature type="domain" description="Importin subunit beta-1/Transportin-1-like TPR repeats" evidence="6">
    <location>
        <begin position="285"/>
        <end position="639"/>
    </location>
</feature>
<comment type="subcellular location">
    <subcellularLocation>
        <location evidence="1">Cytoplasm</location>
    </subcellularLocation>
</comment>
<dbReference type="OrthoDB" id="10263328at2759"/>
<dbReference type="InterPro" id="IPR058584">
    <property type="entry name" value="IMB1_TNPO1-like_TPR"/>
</dbReference>
<dbReference type="SUPFAM" id="SSF48371">
    <property type="entry name" value="ARM repeat"/>
    <property type="match status" value="1"/>
</dbReference>
<dbReference type="GO" id="GO:0005737">
    <property type="term" value="C:cytoplasm"/>
    <property type="evidence" value="ECO:0007669"/>
    <property type="project" value="UniProtKB-SubCell"/>
</dbReference>
<reference evidence="7 8" key="1">
    <citation type="submission" date="2020-08" db="EMBL/GenBank/DDBJ databases">
        <authorList>
            <person name="Newling K."/>
            <person name="Davey J."/>
            <person name="Forrester S."/>
        </authorList>
    </citation>
    <scope>NUCLEOTIDE SEQUENCE [LARGE SCALE GENOMIC DNA]</scope>
    <source>
        <strain evidence="8">Crithidia deanei Carvalho (ATCC PRA-265)</strain>
    </source>
</reference>
<dbReference type="EMBL" id="LR877151">
    <property type="protein sequence ID" value="CAD2216933.1"/>
    <property type="molecule type" value="Genomic_DNA"/>
</dbReference>
<evidence type="ECO:0000256" key="1">
    <source>
        <dbReference type="ARBA" id="ARBA00004496"/>
    </source>
</evidence>
<keyword evidence="2" id="KW-0813">Transport</keyword>
<keyword evidence="4" id="KW-0677">Repeat</keyword>
<dbReference type="InterPro" id="IPR011989">
    <property type="entry name" value="ARM-like"/>
</dbReference>
<keyword evidence="3" id="KW-0963">Cytoplasm</keyword>
<dbReference type="VEuPathDB" id="TriTrypDB:ADEAN_000441100"/>
<evidence type="ECO:0000256" key="3">
    <source>
        <dbReference type="ARBA" id="ARBA00022490"/>
    </source>
</evidence>
<dbReference type="Pfam" id="PF25574">
    <property type="entry name" value="TPR_IMB1"/>
    <property type="match status" value="1"/>
</dbReference>
<evidence type="ECO:0000256" key="2">
    <source>
        <dbReference type="ARBA" id="ARBA00022448"/>
    </source>
</evidence>
<evidence type="ECO:0000313" key="8">
    <source>
        <dbReference type="Proteomes" id="UP000515908"/>
    </source>
</evidence>
<organism evidence="7 8">
    <name type="scientific">Angomonas deanei</name>
    <dbReference type="NCBI Taxonomy" id="59799"/>
    <lineage>
        <taxon>Eukaryota</taxon>
        <taxon>Discoba</taxon>
        <taxon>Euglenozoa</taxon>
        <taxon>Kinetoplastea</taxon>
        <taxon>Metakinetoplastina</taxon>
        <taxon>Trypanosomatida</taxon>
        <taxon>Trypanosomatidae</taxon>
        <taxon>Strigomonadinae</taxon>
        <taxon>Angomonas</taxon>
    </lineage>
</organism>
<gene>
    <name evidence="7" type="ORF">ADEAN_000441100</name>
</gene>
<proteinExistence type="predicted"/>
<dbReference type="Proteomes" id="UP000515908">
    <property type="component" value="Chromosome 07"/>
</dbReference>
<dbReference type="GO" id="GO:0006606">
    <property type="term" value="P:protein import into nucleus"/>
    <property type="evidence" value="ECO:0007669"/>
    <property type="project" value="InterPro"/>
</dbReference>
<dbReference type="PANTHER" id="PTHR10527">
    <property type="entry name" value="IMPORTIN BETA"/>
    <property type="match status" value="1"/>
</dbReference>
<dbReference type="AlphaFoldDB" id="A0A7G2CE11"/>
<dbReference type="InterPro" id="IPR040122">
    <property type="entry name" value="Importin_beta"/>
</dbReference>
<sequence>MLTAIVRCLGQTDPSVKYSATSALSNAMEFINENMSNDQERDYLLDAICTSAKESQEEQTRECAMGILDKVATLYYNFLPSYISRIHEITNTAIFNDSEAVGLQALGFWISIAEQELMIKNEGGTSLGYCAQGLSFLVGTCLQLVVRQEEGQTEDDWNLSIAATKLIQTLAEVVGTVIHQPVMAFVYANIESQDWHQREAALSLFGCLLSVEDDDAIEALKDTVAQSATEQGLLRYLHDDDEVVADTCGWVLSVVCANFADVFLFNPQLLQRLLTSIMPMIQQEKGELFKRACDIVRNLCLAYADEENQETNQLSPYYEGMVQVFLGVIDNSVTTEHRLRAADTLNDVIAASANDTTQAVLVPLVPSLLQRLQYVQTSVQQGNASEGMESMISILSGAMADCARKLGPYFESHADAALSLLVNILEIPTGYIKGEVITAIGAISHAVSSQYVAVYLVRILNYIASCMTAYDEPDQMSEVLAATGDLCLSCGPAMEPYASNLMTVLYGVVEDPEVSRDAKINVLQVTGDMALSVLPDGKFAPYAASVLAHTKSLFQMSQAVDTQGDAETYEYVISMWHTMAEMYSNIVQSYDAASADGLSPYFGDFVEFIYYVLDHCDDEEAVLKVIALVADLADVFRRASPPLRMSGKQALATPKMNTVIQQCLRTYREKDQQKTLQWATKKLQALDRAA</sequence>
<evidence type="ECO:0000256" key="5">
    <source>
        <dbReference type="ARBA" id="ARBA00022927"/>
    </source>
</evidence>
<protein>
    <recommendedName>
        <fullName evidence="6">Importin subunit beta-1/Transportin-1-like TPR repeats domain-containing protein</fullName>
    </recommendedName>
</protein>
<accession>A0A7G2CE11</accession>
<keyword evidence="5" id="KW-0653">Protein transport</keyword>
<dbReference type="Gene3D" id="1.25.10.10">
    <property type="entry name" value="Leucine-rich Repeat Variant"/>
    <property type="match status" value="1"/>
</dbReference>
<evidence type="ECO:0000313" key="7">
    <source>
        <dbReference type="EMBL" id="CAD2216933.1"/>
    </source>
</evidence>
<evidence type="ECO:0000256" key="4">
    <source>
        <dbReference type="ARBA" id="ARBA00022737"/>
    </source>
</evidence>
<keyword evidence="8" id="KW-1185">Reference proteome</keyword>
<dbReference type="InterPro" id="IPR016024">
    <property type="entry name" value="ARM-type_fold"/>
</dbReference>
<name>A0A7G2CE11_9TRYP</name>